<proteinExistence type="inferred from homology"/>
<feature type="region of interest" description="Disordered" evidence="11">
    <location>
        <begin position="902"/>
        <end position="939"/>
    </location>
</feature>
<dbReference type="Pfam" id="PF21177">
    <property type="entry name" value="LIF-R_Ig-like"/>
    <property type="match status" value="1"/>
</dbReference>
<dbReference type="SMART" id="SM00060">
    <property type="entry name" value="FN3"/>
    <property type="match status" value="4"/>
</dbReference>
<feature type="domain" description="Fibronectin type-III" evidence="14">
    <location>
        <begin position="323"/>
        <end position="416"/>
    </location>
</feature>
<evidence type="ECO:0000256" key="7">
    <source>
        <dbReference type="ARBA" id="ARBA00023136"/>
    </source>
</evidence>
<evidence type="ECO:0000313" key="16">
    <source>
        <dbReference type="RefSeq" id="XP_054843611.1"/>
    </source>
</evidence>
<keyword evidence="7 12" id="KW-0472">Membrane</keyword>
<keyword evidence="8" id="KW-1015">Disulfide bond</keyword>
<keyword evidence="5" id="KW-0677">Repeat</keyword>
<evidence type="ECO:0000256" key="9">
    <source>
        <dbReference type="ARBA" id="ARBA00023170"/>
    </source>
</evidence>
<evidence type="ECO:0000256" key="4">
    <source>
        <dbReference type="ARBA" id="ARBA00022729"/>
    </source>
</evidence>
<sequence>MDQFILQAVLLYIAMCFCPLQSQDNSLFPPTFLNVSKDLGLQQLLLEWDVGDEAYNSEREMVFNIQINQTGATDLVWNVNYTTTLNKSNRPIQWMWVSKAPLECMLFAVRIRSLVISENVPVSETWSHWTESKEVKGMDIEDSKAYLFPSHDIVVEKGSNITFCCIGKKGERIQYLMFGTQNYLASTSHRRMVFTVENVPLSKPGGIAVLCNNVYPPGTIVFVTRPPGDPKDLSCETEDMVTLNCAWQPGSEDNLAGNHSIKFILSDMSKGKINCLPHFPKNTCSFKIGTQTTYNLTLTARNDLGEKYTNLVFDVAHRVHPVTPSDLSVSESNSSAIELRWKVKHKLELLCQIECRHPDGKVELHNSTSHSTETYHITSGLQPYTRYSFRVRCGADRHFWKWSEWSESKTGWTKESAPSGHLDVWRSISPGLDSCNVTLFWKPLPSFHANGEIRTYEIFYERLGERSMPEEVPASNNSTMIFLNNCSYTINVLAKNSVNSSSPSAIVISAASENDHMWEINTSASKDDTINNTETGIYISWKPQGHFDGYIIDWCNHPRAKPCDFQWKKFGQNQSSALIISDAFTPGVKYTFGVYGAQGNRASLLEKKARYLKELEPPSFPELHIVTATSQLLKITWDYDHNESLPGFIRGYNVHVKAKHGNCTFKGSEQLVIPDSSVICKYTIEDPAKKTLTVKQPGPSKEYWLEVLAFSTIPPNITDTFIKGTAVHLRKVTIPPDGSWVFQLLLLLMVVPLMLIICICFCRSDRVRNCCCPKIPYPTVTPFKVLQLYPRTLSAASDLTPNNIIVEEHKSQPWSGEEKHYLSQDLPVEMPAVETFAFQNVTYFTEDANRYQNLQLQGAERQKPRLVPASYKPLECLIFTSNLASLNYLSQMDVPFAGVKQGSRASLDPAPCPEYKPQQAIGSESSTPDTSEETTETLW</sequence>
<dbReference type="Gene3D" id="2.60.40.10">
    <property type="entry name" value="Immunoglobulins"/>
    <property type="match status" value="6"/>
</dbReference>
<dbReference type="GO" id="GO:0004896">
    <property type="term" value="F:cytokine receptor activity"/>
    <property type="evidence" value="ECO:0007669"/>
    <property type="project" value="InterPro"/>
</dbReference>
<dbReference type="PANTHER" id="PTHR48423">
    <property type="entry name" value="INTERLEUKIN-27 RECEPTOR SUBUNIT ALPHA"/>
    <property type="match status" value="1"/>
</dbReference>
<dbReference type="InterPro" id="IPR048497">
    <property type="entry name" value="LIF-R-like_Ig-like"/>
</dbReference>
<dbReference type="Pfam" id="PF17971">
    <property type="entry name" value="LIFR_D2"/>
    <property type="match status" value="1"/>
</dbReference>
<keyword evidence="3 12" id="KW-0812">Transmembrane</keyword>
<dbReference type="InterPro" id="IPR003961">
    <property type="entry name" value="FN3_dom"/>
</dbReference>
<dbReference type="InterPro" id="IPR013783">
    <property type="entry name" value="Ig-like_fold"/>
</dbReference>
<keyword evidence="15" id="KW-1185">Reference proteome</keyword>
<dbReference type="PANTHER" id="PTHR48423:SF1">
    <property type="entry name" value="INTERLEUKIN-27 RECEPTOR SUBUNIT ALPHA"/>
    <property type="match status" value="1"/>
</dbReference>
<evidence type="ECO:0000256" key="2">
    <source>
        <dbReference type="ARBA" id="ARBA00008921"/>
    </source>
</evidence>
<protein>
    <submittedName>
        <fullName evidence="16">Oncostatin-M-specific receptor subunit beta-like</fullName>
    </submittedName>
</protein>
<dbReference type="FunFam" id="2.60.40.10:FF:000607">
    <property type="entry name" value="Leukemia inhibitory factor receptor"/>
    <property type="match status" value="1"/>
</dbReference>
<dbReference type="Pfam" id="PF25552">
    <property type="entry name" value="LIFR_D4"/>
    <property type="match status" value="1"/>
</dbReference>
<dbReference type="FunFam" id="2.60.40.10:FF:001289">
    <property type="entry name" value="Oncostatin-M-specific receptor subunit beta"/>
    <property type="match status" value="1"/>
</dbReference>
<evidence type="ECO:0000256" key="10">
    <source>
        <dbReference type="ARBA" id="ARBA00023180"/>
    </source>
</evidence>
<dbReference type="PROSITE" id="PS50853">
    <property type="entry name" value="FN3"/>
    <property type="match status" value="2"/>
</dbReference>
<evidence type="ECO:0000256" key="5">
    <source>
        <dbReference type="ARBA" id="ARBA00022737"/>
    </source>
</evidence>
<comment type="similarity">
    <text evidence="2">Belongs to the type I cytokine receptor family. Type 2 subfamily.</text>
</comment>
<gene>
    <name evidence="16" type="primary">LOC129335197</name>
</gene>
<dbReference type="Proteomes" id="UP001190640">
    <property type="component" value="Chromosome 8"/>
</dbReference>
<feature type="domain" description="Fibronectin type-III" evidence="14">
    <location>
        <begin position="418"/>
        <end position="515"/>
    </location>
</feature>
<evidence type="ECO:0000256" key="6">
    <source>
        <dbReference type="ARBA" id="ARBA00022989"/>
    </source>
</evidence>
<dbReference type="PROSITE" id="PS01353">
    <property type="entry name" value="HEMATOPO_REC_L_F2"/>
    <property type="match status" value="1"/>
</dbReference>
<dbReference type="GO" id="GO:0005886">
    <property type="term" value="C:plasma membrane"/>
    <property type="evidence" value="ECO:0007669"/>
    <property type="project" value="UniProtKB-ARBA"/>
</dbReference>
<evidence type="ECO:0000256" key="3">
    <source>
        <dbReference type="ARBA" id="ARBA00022692"/>
    </source>
</evidence>
<dbReference type="AlphaFoldDB" id="A0AA97JUY6"/>
<keyword evidence="6 12" id="KW-1133">Transmembrane helix</keyword>
<evidence type="ECO:0000256" key="13">
    <source>
        <dbReference type="SAM" id="SignalP"/>
    </source>
</evidence>
<feature type="transmembrane region" description="Helical" evidence="12">
    <location>
        <begin position="740"/>
        <end position="762"/>
    </location>
</feature>
<keyword evidence="10" id="KW-0325">Glycoprotein</keyword>
<dbReference type="InterPro" id="IPR003529">
    <property type="entry name" value="Hematopoietin_rcpt_Gp130_CS"/>
</dbReference>
<feature type="signal peptide" evidence="13">
    <location>
        <begin position="1"/>
        <end position="22"/>
    </location>
</feature>
<dbReference type="CDD" id="cd00063">
    <property type="entry name" value="FN3"/>
    <property type="match status" value="2"/>
</dbReference>
<dbReference type="FunFam" id="2.60.40.10:FF:000578">
    <property type="entry name" value="Leukemia inhibitory factor receptor"/>
    <property type="match status" value="1"/>
</dbReference>
<reference evidence="16" key="1">
    <citation type="submission" date="2025-08" db="UniProtKB">
        <authorList>
            <consortium name="RefSeq"/>
        </authorList>
    </citation>
    <scope>IDENTIFICATION</scope>
    <source>
        <tissue evidence="16">Blood</tissue>
    </source>
</reference>
<dbReference type="InterPro" id="IPR052672">
    <property type="entry name" value="Type1_Cytokine_Rcpt_Type2"/>
</dbReference>
<evidence type="ECO:0000259" key="14">
    <source>
        <dbReference type="PROSITE" id="PS50853"/>
    </source>
</evidence>
<keyword evidence="9" id="KW-0675">Receptor</keyword>
<dbReference type="Pfam" id="PF00041">
    <property type="entry name" value="fn3"/>
    <property type="match status" value="1"/>
</dbReference>
<feature type="compositionally biased region" description="Acidic residues" evidence="11">
    <location>
        <begin position="930"/>
        <end position="939"/>
    </location>
</feature>
<evidence type="ECO:0000256" key="12">
    <source>
        <dbReference type="SAM" id="Phobius"/>
    </source>
</evidence>
<dbReference type="KEGG" id="emc:129335197"/>
<dbReference type="GeneID" id="129335197"/>
<organism evidence="15 16">
    <name type="scientific">Eublepharis macularius</name>
    <name type="common">Leopard gecko</name>
    <name type="synonym">Cyrtodactylus macularius</name>
    <dbReference type="NCBI Taxonomy" id="481883"/>
    <lineage>
        <taxon>Eukaryota</taxon>
        <taxon>Metazoa</taxon>
        <taxon>Chordata</taxon>
        <taxon>Craniata</taxon>
        <taxon>Vertebrata</taxon>
        <taxon>Euteleostomi</taxon>
        <taxon>Lepidosauria</taxon>
        <taxon>Squamata</taxon>
        <taxon>Bifurcata</taxon>
        <taxon>Gekkota</taxon>
        <taxon>Eublepharidae</taxon>
        <taxon>Eublepharinae</taxon>
        <taxon>Eublepharis</taxon>
    </lineage>
</organism>
<name>A0AA97JUY6_EUBMA</name>
<dbReference type="SUPFAM" id="SSF49265">
    <property type="entry name" value="Fibronectin type III"/>
    <property type="match status" value="3"/>
</dbReference>
<dbReference type="InterPro" id="IPR040817">
    <property type="entry name" value="LIFR_D2"/>
</dbReference>
<evidence type="ECO:0000256" key="1">
    <source>
        <dbReference type="ARBA" id="ARBA00004479"/>
    </source>
</evidence>
<keyword evidence="4 13" id="KW-0732">Signal</keyword>
<evidence type="ECO:0000313" key="15">
    <source>
        <dbReference type="Proteomes" id="UP001190640"/>
    </source>
</evidence>
<accession>A0AA97JUY6</accession>
<dbReference type="RefSeq" id="XP_054843611.1">
    <property type="nucleotide sequence ID" value="XM_054987636.1"/>
</dbReference>
<evidence type="ECO:0000256" key="8">
    <source>
        <dbReference type="ARBA" id="ARBA00023157"/>
    </source>
</evidence>
<comment type="subcellular location">
    <subcellularLocation>
        <location evidence="1">Membrane</location>
        <topology evidence="1">Single-pass type I membrane protein</topology>
    </subcellularLocation>
</comment>
<evidence type="ECO:0000256" key="11">
    <source>
        <dbReference type="SAM" id="MobiDB-lite"/>
    </source>
</evidence>
<feature type="chain" id="PRO_5041733585" evidence="13">
    <location>
        <begin position="23"/>
        <end position="939"/>
    </location>
</feature>
<dbReference type="InterPro" id="IPR036116">
    <property type="entry name" value="FN3_sf"/>
</dbReference>